<dbReference type="CTD" id="8894"/>
<feature type="compositionally biased region" description="Acidic residues" evidence="6">
    <location>
        <begin position="136"/>
        <end position="146"/>
    </location>
</feature>
<keyword evidence="8" id="KW-1185">Reference proteome</keyword>
<dbReference type="GO" id="GO:0003743">
    <property type="term" value="F:translation initiation factor activity"/>
    <property type="evidence" value="ECO:0007669"/>
    <property type="project" value="UniProtKB-KW"/>
</dbReference>
<feature type="compositionally biased region" description="Acidic residues" evidence="6">
    <location>
        <begin position="103"/>
        <end position="115"/>
    </location>
</feature>
<name>A0A6P6IIB4_PUMCO</name>
<dbReference type="InterPro" id="IPR016190">
    <property type="entry name" value="Transl_init_fac_IF2/IF5_Zn-bd"/>
</dbReference>
<evidence type="ECO:0000313" key="9">
    <source>
        <dbReference type="RefSeq" id="XP_025787534.1"/>
    </source>
</evidence>
<protein>
    <recommendedName>
        <fullName evidence="4">Eukaryotic translation initiation factor 2 subunit 2</fullName>
    </recommendedName>
    <alternativeName>
        <fullName evidence="5">Eukaryotic translation initiation factor 2 subunit beta</fullName>
    </alternativeName>
</protein>
<dbReference type="AlphaFoldDB" id="A0A6P6IIB4"/>
<evidence type="ECO:0000313" key="8">
    <source>
        <dbReference type="Proteomes" id="UP000515131"/>
    </source>
</evidence>
<reference evidence="9" key="1">
    <citation type="submission" date="2025-08" db="UniProtKB">
        <authorList>
            <consortium name="RefSeq"/>
        </authorList>
    </citation>
    <scope>IDENTIFICATION</scope>
    <source>
        <tissue evidence="9">Blood</tissue>
    </source>
</reference>
<dbReference type="SUPFAM" id="SSF75689">
    <property type="entry name" value="Zinc-binding domain of translation initiation factor 2 beta"/>
    <property type="match status" value="1"/>
</dbReference>
<organism evidence="8 9">
    <name type="scientific">Puma concolor</name>
    <name type="common">Mountain lion</name>
    <name type="synonym">Felis concolor</name>
    <dbReference type="NCBI Taxonomy" id="9696"/>
    <lineage>
        <taxon>Eukaryota</taxon>
        <taxon>Metazoa</taxon>
        <taxon>Chordata</taxon>
        <taxon>Craniata</taxon>
        <taxon>Vertebrata</taxon>
        <taxon>Euteleostomi</taxon>
        <taxon>Mammalia</taxon>
        <taxon>Eutheria</taxon>
        <taxon>Laurasiatheria</taxon>
        <taxon>Carnivora</taxon>
        <taxon>Feliformia</taxon>
        <taxon>Felidae</taxon>
        <taxon>Felinae</taxon>
        <taxon>Puma</taxon>
    </lineage>
</organism>
<dbReference type="GO" id="GO:0003729">
    <property type="term" value="F:mRNA binding"/>
    <property type="evidence" value="ECO:0007669"/>
    <property type="project" value="TreeGrafter"/>
</dbReference>
<sequence>MSGDEMIFDPTMSKKKKKKKKPFMLDEEGDAQTEETQPSETKEVEPEPTEDRDVEADEEDSRKKDASDDLDDLNFFNQKKKKKKTKKIFDIDEAEEGVKIESDIQEAAEPEDDLDIMLGNKKKKKKNVKFPDEDEILEKDEALEDEDSKKDDGISFSNQTGPAWAGSERDYTYEELLNRVFNIMREKNPDMVAGEKRKFVMKPPQVVRVGTKKTSFVNFTDICKLLHRQPKHLLAFLLAELGTSGSIDGNNQLVIKGRFQQKQIENVLRRYIKEYVTCHTCRSPDTILQKDTRLYFLQCETCHSRCSVASIKTGFQAVTGKRAQLRAKAN</sequence>
<evidence type="ECO:0000256" key="1">
    <source>
        <dbReference type="ARBA" id="ARBA00010397"/>
    </source>
</evidence>
<evidence type="ECO:0000256" key="5">
    <source>
        <dbReference type="ARBA" id="ARBA00042452"/>
    </source>
</evidence>
<comment type="similarity">
    <text evidence="1">Belongs to the eIF-2-beta/eIF-5 family.</text>
</comment>
<dbReference type="GO" id="GO:0005850">
    <property type="term" value="C:eukaryotic translation initiation factor 2 complex"/>
    <property type="evidence" value="ECO:0007669"/>
    <property type="project" value="TreeGrafter"/>
</dbReference>
<dbReference type="GeneID" id="112868803"/>
<dbReference type="PANTHER" id="PTHR23001">
    <property type="entry name" value="EUKARYOTIC TRANSLATION INITIATION FACTOR"/>
    <property type="match status" value="1"/>
</dbReference>
<gene>
    <name evidence="9" type="primary">EIF2S2</name>
</gene>
<dbReference type="SMART" id="SM00653">
    <property type="entry name" value="eIF2B_5"/>
    <property type="match status" value="1"/>
</dbReference>
<accession>A0A6P6IIB4</accession>
<feature type="region of interest" description="Disordered" evidence="6">
    <location>
        <begin position="136"/>
        <end position="162"/>
    </location>
</feature>
<dbReference type="InterPro" id="IPR045196">
    <property type="entry name" value="IF2/IF5"/>
</dbReference>
<keyword evidence="3" id="KW-0648">Protein biosynthesis</keyword>
<feature type="region of interest" description="Disordered" evidence="6">
    <location>
        <begin position="1"/>
        <end position="115"/>
    </location>
</feature>
<keyword evidence="2 9" id="KW-0396">Initiation factor</keyword>
<dbReference type="FunFam" id="3.30.30.170:FF:000001">
    <property type="entry name" value="Eukaryotic translation initiation factor 2 subunit"/>
    <property type="match status" value="1"/>
</dbReference>
<evidence type="ECO:0000256" key="6">
    <source>
        <dbReference type="SAM" id="MobiDB-lite"/>
    </source>
</evidence>
<dbReference type="GO" id="GO:0031369">
    <property type="term" value="F:translation initiation factor binding"/>
    <property type="evidence" value="ECO:0007669"/>
    <property type="project" value="TreeGrafter"/>
</dbReference>
<dbReference type="RefSeq" id="XP_025787534.1">
    <property type="nucleotide sequence ID" value="XM_025931749.1"/>
</dbReference>
<dbReference type="Pfam" id="PF01873">
    <property type="entry name" value="eIF-5_eIF-2B"/>
    <property type="match status" value="1"/>
</dbReference>
<dbReference type="GO" id="GO:0001731">
    <property type="term" value="P:formation of translation preinitiation complex"/>
    <property type="evidence" value="ECO:0007669"/>
    <property type="project" value="TreeGrafter"/>
</dbReference>
<feature type="domain" description="Translation initiation factor IF2/IF5" evidence="7">
    <location>
        <begin position="196"/>
        <end position="305"/>
    </location>
</feature>
<dbReference type="PANTHER" id="PTHR23001:SF3">
    <property type="entry name" value="EUKARYOTIC TRANSLATION INITIATION FACTOR 2 SUBUNIT 2"/>
    <property type="match status" value="1"/>
</dbReference>
<dbReference type="Gene3D" id="3.30.30.170">
    <property type="match status" value="1"/>
</dbReference>
<evidence type="ECO:0000256" key="4">
    <source>
        <dbReference type="ARBA" id="ARBA00040874"/>
    </source>
</evidence>
<evidence type="ECO:0000256" key="2">
    <source>
        <dbReference type="ARBA" id="ARBA00022540"/>
    </source>
</evidence>
<feature type="compositionally biased region" description="Basic and acidic residues" evidence="6">
    <location>
        <begin position="40"/>
        <end position="51"/>
    </location>
</feature>
<dbReference type="SUPFAM" id="SSF100966">
    <property type="entry name" value="Translation initiation factor 2 beta, aIF2beta, N-terminal domain"/>
    <property type="match status" value="1"/>
</dbReference>
<dbReference type="InterPro" id="IPR016189">
    <property type="entry name" value="Transl_init_fac_IF2/IF5_N"/>
</dbReference>
<evidence type="ECO:0000256" key="3">
    <source>
        <dbReference type="ARBA" id="ARBA00022917"/>
    </source>
</evidence>
<dbReference type="Proteomes" id="UP000515131">
    <property type="component" value="Unplaced"/>
</dbReference>
<feature type="compositionally biased region" description="Basic residues" evidence="6">
    <location>
        <begin position="13"/>
        <end position="22"/>
    </location>
</feature>
<dbReference type="InterPro" id="IPR002735">
    <property type="entry name" value="Transl_init_fac_IF2/IF5_dom"/>
</dbReference>
<proteinExistence type="inferred from homology"/>
<evidence type="ECO:0000259" key="7">
    <source>
        <dbReference type="SMART" id="SM00653"/>
    </source>
</evidence>